<dbReference type="GO" id="GO:0043856">
    <property type="term" value="F:anti-sigma factor antagonist activity"/>
    <property type="evidence" value="ECO:0007669"/>
    <property type="project" value="TreeGrafter"/>
</dbReference>
<sequence length="74" mass="7973">MRPRDCRVGVELSAVSYIDSSGIAALVEGFQNARQNGRRFALVAVSQAVMAVLELARLDRVFPIVADVEAARAV</sequence>
<dbReference type="InterPro" id="IPR002645">
    <property type="entry name" value="STAS_dom"/>
</dbReference>
<dbReference type="AlphaFoldDB" id="A0A9X4BHR4"/>
<dbReference type="InterPro" id="IPR036513">
    <property type="entry name" value="STAS_dom_sf"/>
</dbReference>
<name>A0A9X4BHR4_9GAMM</name>
<evidence type="ECO:0000259" key="1">
    <source>
        <dbReference type="PROSITE" id="PS50801"/>
    </source>
</evidence>
<dbReference type="Pfam" id="PF01740">
    <property type="entry name" value="STAS"/>
    <property type="match status" value="1"/>
</dbReference>
<dbReference type="PROSITE" id="PS50801">
    <property type="entry name" value="STAS"/>
    <property type="match status" value="1"/>
</dbReference>
<keyword evidence="3" id="KW-1185">Reference proteome</keyword>
<dbReference type="PANTHER" id="PTHR33495:SF2">
    <property type="entry name" value="ANTI-SIGMA FACTOR ANTAGONIST TM_1081-RELATED"/>
    <property type="match status" value="1"/>
</dbReference>
<dbReference type="CDD" id="cd07043">
    <property type="entry name" value="STAS_anti-anti-sigma_factors"/>
    <property type="match status" value="1"/>
</dbReference>
<organism evidence="2 3">
    <name type="scientific">Tahibacter soli</name>
    <dbReference type="NCBI Taxonomy" id="2983605"/>
    <lineage>
        <taxon>Bacteria</taxon>
        <taxon>Pseudomonadati</taxon>
        <taxon>Pseudomonadota</taxon>
        <taxon>Gammaproteobacteria</taxon>
        <taxon>Lysobacterales</taxon>
        <taxon>Rhodanobacteraceae</taxon>
        <taxon>Tahibacter</taxon>
    </lineage>
</organism>
<dbReference type="SUPFAM" id="SSF52091">
    <property type="entry name" value="SpoIIaa-like"/>
    <property type="match status" value="1"/>
</dbReference>
<reference evidence="2" key="1">
    <citation type="submission" date="2023-02" db="EMBL/GenBank/DDBJ databases">
        <title>Tahibacter soli sp. nov. isolated from soil.</title>
        <authorList>
            <person name="Baek J.H."/>
            <person name="Lee J.K."/>
            <person name="Choi D.G."/>
            <person name="Jeon C.O."/>
        </authorList>
    </citation>
    <scope>NUCLEOTIDE SEQUENCE</scope>
    <source>
        <strain evidence="2">BL</strain>
    </source>
</reference>
<dbReference type="Proteomes" id="UP001139971">
    <property type="component" value="Unassembled WGS sequence"/>
</dbReference>
<comment type="caution">
    <text evidence="2">The sequence shown here is derived from an EMBL/GenBank/DDBJ whole genome shotgun (WGS) entry which is preliminary data.</text>
</comment>
<protein>
    <submittedName>
        <fullName evidence="2">STAS domain-containing protein</fullName>
    </submittedName>
</protein>
<feature type="domain" description="STAS" evidence="1">
    <location>
        <begin position="1"/>
        <end position="74"/>
    </location>
</feature>
<evidence type="ECO:0000313" key="2">
    <source>
        <dbReference type="EMBL" id="MDC8011397.1"/>
    </source>
</evidence>
<dbReference type="PANTHER" id="PTHR33495">
    <property type="entry name" value="ANTI-SIGMA FACTOR ANTAGONIST TM_1081-RELATED-RELATED"/>
    <property type="match status" value="1"/>
</dbReference>
<dbReference type="RefSeq" id="WP_272841756.1">
    <property type="nucleotide sequence ID" value="NZ_JAOVZO020000002.1"/>
</dbReference>
<dbReference type="Gene3D" id="3.30.750.24">
    <property type="entry name" value="STAS domain"/>
    <property type="match status" value="1"/>
</dbReference>
<accession>A0A9X4BHR4</accession>
<proteinExistence type="predicted"/>
<evidence type="ECO:0000313" key="3">
    <source>
        <dbReference type="Proteomes" id="UP001139971"/>
    </source>
</evidence>
<dbReference type="EMBL" id="JAOVZO020000002">
    <property type="protein sequence ID" value="MDC8011397.1"/>
    <property type="molecule type" value="Genomic_DNA"/>
</dbReference>
<gene>
    <name evidence="2" type="ORF">OD750_002420</name>
</gene>